<name>A0A934TVQ8_9BURK</name>
<gene>
    <name evidence="1" type="ORF">JJB11_19925</name>
</gene>
<evidence type="ECO:0000313" key="1">
    <source>
        <dbReference type="EMBL" id="MBK6008381.1"/>
    </source>
</evidence>
<dbReference type="InterPro" id="IPR019226">
    <property type="entry name" value="DUF2158"/>
</dbReference>
<accession>A0A934TVQ8</accession>
<protein>
    <submittedName>
        <fullName evidence="1">DUF2158 domain-containing protein</fullName>
    </submittedName>
</protein>
<reference evidence="1" key="2">
    <citation type="submission" date="2021-01" db="EMBL/GenBank/DDBJ databases">
        <authorList>
            <person name="Kang M."/>
        </authorList>
    </citation>
    <scope>NUCLEOTIDE SEQUENCE</scope>
    <source>
        <strain evidence="1">KACC 17527</strain>
    </source>
</reference>
<dbReference type="Pfam" id="PF09926">
    <property type="entry name" value="DUF2158"/>
    <property type="match status" value="1"/>
</dbReference>
<keyword evidence="2" id="KW-1185">Reference proteome</keyword>
<sequence>MTEAVPRFGEGDLVRLKTGGPVMVVCFAVEPILLCKWMDAAGRDRRGTFSPRQLQLVEHAYPVWMRAVERLSRRYSIVTLC</sequence>
<dbReference type="Proteomes" id="UP000630528">
    <property type="component" value="Unassembled WGS sequence"/>
</dbReference>
<organism evidence="1 2">
    <name type="scientific">Ramlibacter ginsenosidimutans</name>
    <dbReference type="NCBI Taxonomy" id="502333"/>
    <lineage>
        <taxon>Bacteria</taxon>
        <taxon>Pseudomonadati</taxon>
        <taxon>Pseudomonadota</taxon>
        <taxon>Betaproteobacteria</taxon>
        <taxon>Burkholderiales</taxon>
        <taxon>Comamonadaceae</taxon>
        <taxon>Ramlibacter</taxon>
    </lineage>
</organism>
<dbReference type="EMBL" id="JAEPWM010000009">
    <property type="protein sequence ID" value="MBK6008381.1"/>
    <property type="molecule type" value="Genomic_DNA"/>
</dbReference>
<dbReference type="AlphaFoldDB" id="A0A934TVQ8"/>
<proteinExistence type="predicted"/>
<dbReference type="RefSeq" id="WP_201175544.1">
    <property type="nucleotide sequence ID" value="NZ_JBHUDQ010000005.1"/>
</dbReference>
<evidence type="ECO:0000313" key="2">
    <source>
        <dbReference type="Proteomes" id="UP000630528"/>
    </source>
</evidence>
<reference evidence="1" key="1">
    <citation type="journal article" date="2012" name="J. Microbiol. Biotechnol.">
        <title>Ramlibacter ginsenosidimutans sp. nov., with ginsenoside-converting activity.</title>
        <authorList>
            <person name="Wang L."/>
            <person name="An D.S."/>
            <person name="Kim S.G."/>
            <person name="Jin F.X."/>
            <person name="Kim S.C."/>
            <person name="Lee S.T."/>
            <person name="Im W.T."/>
        </authorList>
    </citation>
    <scope>NUCLEOTIDE SEQUENCE</scope>
    <source>
        <strain evidence="1">KACC 17527</strain>
    </source>
</reference>
<comment type="caution">
    <text evidence="1">The sequence shown here is derived from an EMBL/GenBank/DDBJ whole genome shotgun (WGS) entry which is preliminary data.</text>
</comment>